<dbReference type="AlphaFoldDB" id="A0A375IEX3"/>
<protein>
    <submittedName>
        <fullName evidence="2">Uncharacterized protein</fullName>
    </submittedName>
</protein>
<dbReference type="EMBL" id="LT991976">
    <property type="protein sequence ID" value="SPK72638.1"/>
    <property type="molecule type" value="Genomic_DNA"/>
</dbReference>
<feature type="region of interest" description="Disordered" evidence="1">
    <location>
        <begin position="15"/>
        <end position="52"/>
    </location>
</feature>
<dbReference type="Proteomes" id="UP000255505">
    <property type="component" value="Chromosome I"/>
</dbReference>
<proteinExistence type="predicted"/>
<name>A0A375IEX3_9BURK</name>
<evidence type="ECO:0000313" key="3">
    <source>
        <dbReference type="Proteomes" id="UP000255505"/>
    </source>
</evidence>
<evidence type="ECO:0000256" key="1">
    <source>
        <dbReference type="SAM" id="MobiDB-lite"/>
    </source>
</evidence>
<gene>
    <name evidence="2" type="ORF">CT19425_80016</name>
</gene>
<accession>A0A375IEX3</accession>
<organism evidence="2 3">
    <name type="scientific">Cupriavidus taiwanensis</name>
    <dbReference type="NCBI Taxonomy" id="164546"/>
    <lineage>
        <taxon>Bacteria</taxon>
        <taxon>Pseudomonadati</taxon>
        <taxon>Pseudomonadota</taxon>
        <taxon>Betaproteobacteria</taxon>
        <taxon>Burkholderiales</taxon>
        <taxon>Burkholderiaceae</taxon>
        <taxon>Cupriavidus</taxon>
    </lineage>
</organism>
<reference evidence="2 3" key="1">
    <citation type="submission" date="2018-01" db="EMBL/GenBank/DDBJ databases">
        <authorList>
            <person name="Gaut B.S."/>
            <person name="Morton B.R."/>
            <person name="Clegg M.T."/>
            <person name="Duvall M.R."/>
        </authorList>
    </citation>
    <scope>NUCLEOTIDE SEQUENCE [LARGE SCALE GENOMIC DNA]</scope>
    <source>
        <strain evidence="2">Cupriavidus taiwanensis LMG 19425</strain>
    </source>
</reference>
<evidence type="ECO:0000313" key="2">
    <source>
        <dbReference type="EMBL" id="SPK72638.1"/>
    </source>
</evidence>
<sequence length="65" mass="7368">MWNIVPYRGTIARRRPYRIPARPGHASPGQTDSAGARSLADPRTRLQPGWRISERRMEALLESSP</sequence>